<evidence type="ECO:0000313" key="6">
    <source>
        <dbReference type="EMBL" id="KLO20712.1"/>
    </source>
</evidence>
<reference evidence="6 7" key="1">
    <citation type="submission" date="2015-04" db="EMBL/GenBank/DDBJ databases">
        <title>Complete genome sequence of Schizopora paradoxa KUC8140, a cosmopolitan wood degrader in East Asia.</title>
        <authorList>
            <consortium name="DOE Joint Genome Institute"/>
            <person name="Min B."/>
            <person name="Park H."/>
            <person name="Jang Y."/>
            <person name="Kim J.-J."/>
            <person name="Kim K.H."/>
            <person name="Pangilinan J."/>
            <person name="Lipzen A."/>
            <person name="Riley R."/>
            <person name="Grigoriev I.V."/>
            <person name="Spatafora J.W."/>
            <person name="Choi I.-G."/>
        </authorList>
    </citation>
    <scope>NUCLEOTIDE SEQUENCE [LARGE SCALE GENOMIC DNA]</scope>
    <source>
        <strain evidence="6 7">KUC8140</strain>
    </source>
</reference>
<dbReference type="InterPro" id="IPR009077">
    <property type="entry name" value="Proteasome_activ_PA28"/>
</dbReference>
<proteinExistence type="inferred from homology"/>
<dbReference type="EMBL" id="KQ085882">
    <property type="protein sequence ID" value="KLO20712.1"/>
    <property type="molecule type" value="Genomic_DNA"/>
</dbReference>
<protein>
    <submittedName>
        <fullName evidence="6">Proteasome activator pa28, REG alpha/beta subunit</fullName>
    </submittedName>
</protein>
<dbReference type="GO" id="GO:0005737">
    <property type="term" value="C:cytoplasm"/>
    <property type="evidence" value="ECO:0007669"/>
    <property type="project" value="TreeGrafter"/>
</dbReference>
<feature type="domain" description="Proteasome activator PA28 C-terminal" evidence="5">
    <location>
        <begin position="108"/>
        <end position="249"/>
    </location>
</feature>
<accession>A0A0H2S8Y1</accession>
<evidence type="ECO:0000259" key="4">
    <source>
        <dbReference type="Pfam" id="PF02251"/>
    </source>
</evidence>
<dbReference type="AlphaFoldDB" id="A0A0H2S8Y1"/>
<dbReference type="InterPro" id="IPR036996">
    <property type="entry name" value="PA28_N_sf"/>
</dbReference>
<keyword evidence="2 6" id="KW-0647">Proteasome</keyword>
<evidence type="ECO:0000256" key="1">
    <source>
        <dbReference type="ARBA" id="ARBA00005883"/>
    </source>
</evidence>
<dbReference type="Gene3D" id="1.20.120.180">
    <property type="entry name" value="Proteasome activator pa28, C-terminal domain"/>
    <property type="match status" value="1"/>
</dbReference>
<dbReference type="GO" id="GO:0005654">
    <property type="term" value="C:nucleoplasm"/>
    <property type="evidence" value="ECO:0007669"/>
    <property type="project" value="TreeGrafter"/>
</dbReference>
<dbReference type="GO" id="GO:0061133">
    <property type="term" value="F:endopeptidase activator activity"/>
    <property type="evidence" value="ECO:0007669"/>
    <property type="project" value="TreeGrafter"/>
</dbReference>
<dbReference type="InParanoid" id="A0A0H2S8Y1"/>
<evidence type="ECO:0000313" key="7">
    <source>
        <dbReference type="Proteomes" id="UP000053477"/>
    </source>
</evidence>
<evidence type="ECO:0000259" key="5">
    <source>
        <dbReference type="Pfam" id="PF02252"/>
    </source>
</evidence>
<evidence type="ECO:0000256" key="2">
    <source>
        <dbReference type="ARBA" id="ARBA00022942"/>
    </source>
</evidence>
<feature type="region of interest" description="Disordered" evidence="3">
    <location>
        <begin position="57"/>
        <end position="91"/>
    </location>
</feature>
<dbReference type="GO" id="GO:0061136">
    <property type="term" value="P:regulation of proteasomal protein catabolic process"/>
    <property type="evidence" value="ECO:0007669"/>
    <property type="project" value="TreeGrafter"/>
</dbReference>
<dbReference type="InterPro" id="IPR036997">
    <property type="entry name" value="PA28_C_sf"/>
</dbReference>
<feature type="domain" description="Proteasome activator PA28 N-terminal" evidence="4">
    <location>
        <begin position="11"/>
        <end position="47"/>
    </location>
</feature>
<dbReference type="Pfam" id="PF02252">
    <property type="entry name" value="PA28_C"/>
    <property type="match status" value="1"/>
</dbReference>
<dbReference type="FunFam" id="1.20.120.180:FF:000002">
    <property type="entry name" value="Proteasome activator complex subunit 1"/>
    <property type="match status" value="1"/>
</dbReference>
<dbReference type="InterPro" id="IPR036252">
    <property type="entry name" value="Proteasome_activ_sf"/>
</dbReference>
<dbReference type="Pfam" id="PF02251">
    <property type="entry name" value="PA28_N"/>
    <property type="match status" value="1"/>
</dbReference>
<dbReference type="Gene3D" id="1.20.5.120">
    <property type="entry name" value="Proteasome activator pa28, N-terminal domain"/>
    <property type="match status" value="1"/>
</dbReference>
<dbReference type="OrthoDB" id="6591885at2759"/>
<feature type="compositionally biased region" description="Polar residues" evidence="3">
    <location>
        <begin position="65"/>
        <end position="76"/>
    </location>
</feature>
<dbReference type="GO" id="GO:0008537">
    <property type="term" value="C:proteasome activator complex"/>
    <property type="evidence" value="ECO:0007669"/>
    <property type="project" value="InterPro"/>
</dbReference>
<comment type="similarity">
    <text evidence="1">Belongs to the PA28 family.</text>
</comment>
<name>A0A0H2S8Y1_9AGAM</name>
<dbReference type="Proteomes" id="UP000053477">
    <property type="component" value="Unassembled WGS sequence"/>
</dbReference>
<gene>
    <name evidence="6" type="ORF">SCHPADRAFT_18886</name>
</gene>
<organism evidence="6 7">
    <name type="scientific">Schizopora paradoxa</name>
    <dbReference type="NCBI Taxonomy" id="27342"/>
    <lineage>
        <taxon>Eukaryota</taxon>
        <taxon>Fungi</taxon>
        <taxon>Dikarya</taxon>
        <taxon>Basidiomycota</taxon>
        <taxon>Agaricomycotina</taxon>
        <taxon>Agaricomycetes</taxon>
        <taxon>Hymenochaetales</taxon>
        <taxon>Schizoporaceae</taxon>
        <taxon>Schizopora</taxon>
    </lineage>
</organism>
<sequence length="253" mass="28664">MAPPVKEMSAELSQKIEAFHAKVHSEAETILFEVFPTKILELQELIDKIDSADSPFRDEAFEGTTDGTVYPSSSASEGPETKKRKHLDGAGAHVASNSTVNARYPEVMHTNGQVNQLHEIIKRECDAVVTSCDKVKLWVNLTMPKIEDGDNFGVEVQNEALTYLERTQESAYTLRDYGRQHHLSRAKICSKIIKYPNIEDYTLALQQHDEKQFHMARQHIHDIRHLYAVMMDIIHKNIGKIRAPKANNGPALY</sequence>
<dbReference type="SUPFAM" id="SSF47216">
    <property type="entry name" value="Proteasome activator"/>
    <property type="match status" value="1"/>
</dbReference>
<dbReference type="PANTHER" id="PTHR10660">
    <property type="entry name" value="PROTEASOME REGULATOR PA28"/>
    <property type="match status" value="1"/>
</dbReference>
<dbReference type="InterPro" id="IPR003186">
    <property type="entry name" value="PA28_C"/>
</dbReference>
<dbReference type="STRING" id="27342.A0A0H2S8Y1"/>
<dbReference type="GO" id="GO:2000045">
    <property type="term" value="P:regulation of G1/S transition of mitotic cell cycle"/>
    <property type="evidence" value="ECO:0007669"/>
    <property type="project" value="TreeGrafter"/>
</dbReference>
<evidence type="ECO:0000256" key="3">
    <source>
        <dbReference type="SAM" id="MobiDB-lite"/>
    </source>
</evidence>
<keyword evidence="7" id="KW-1185">Reference proteome</keyword>
<dbReference type="InterPro" id="IPR003185">
    <property type="entry name" value="Proteasome_activ_PA28_N"/>
</dbReference>
<dbReference type="PANTHER" id="PTHR10660:SF2">
    <property type="entry name" value="LD45860P"/>
    <property type="match status" value="1"/>
</dbReference>